<dbReference type="InterPro" id="IPR006016">
    <property type="entry name" value="UspA"/>
</dbReference>
<feature type="domain" description="UspA" evidence="3">
    <location>
        <begin position="4"/>
        <end position="137"/>
    </location>
</feature>
<dbReference type="Proteomes" id="UP000462152">
    <property type="component" value="Unassembled WGS sequence"/>
</dbReference>
<comment type="caution">
    <text evidence="4">The sequence shown here is derived from an EMBL/GenBank/DDBJ whole genome shotgun (WGS) entry which is preliminary data.</text>
</comment>
<evidence type="ECO:0000256" key="1">
    <source>
        <dbReference type="ARBA" id="ARBA00008791"/>
    </source>
</evidence>
<evidence type="ECO:0000259" key="3">
    <source>
        <dbReference type="Pfam" id="PF00582"/>
    </source>
</evidence>
<accession>A0A7K1LKP0</accession>
<keyword evidence="5" id="KW-1185">Reference proteome</keyword>
<evidence type="ECO:0000313" key="4">
    <source>
        <dbReference type="EMBL" id="MUN55756.1"/>
    </source>
</evidence>
<dbReference type="Pfam" id="PF00582">
    <property type="entry name" value="Usp"/>
    <property type="match status" value="2"/>
</dbReference>
<comment type="similarity">
    <text evidence="1">Belongs to the universal stress protein A family.</text>
</comment>
<dbReference type="SUPFAM" id="SSF52402">
    <property type="entry name" value="Adenine nucleotide alpha hydrolases-like"/>
    <property type="match status" value="2"/>
</dbReference>
<dbReference type="AlphaFoldDB" id="A0A7K1LKP0"/>
<protein>
    <submittedName>
        <fullName evidence="4">Universal stress protein</fullName>
    </submittedName>
</protein>
<feature type="compositionally biased region" description="Basic and acidic residues" evidence="2">
    <location>
        <begin position="297"/>
        <end position="307"/>
    </location>
</feature>
<dbReference type="CDD" id="cd00293">
    <property type="entry name" value="USP-like"/>
    <property type="match status" value="1"/>
</dbReference>
<proteinExistence type="inferred from homology"/>
<sequence length="307" mass="32883">MRYIVGYSADRRGREALNLGVALGRSMGAELDVVLVLKAEDAYAGALRGHGNYAELVKERAKEWLREAAESVPADVVARYHLRRSVNAATGLMEMAESVNAGAIVVGSSSKSSWLWHGIGSVDNALLHRAPLPVIIAPRGYENSIAITAIDCAVSPKDDSIGLVEEAIATLNRTGIPVRLVCMVDGSAEEDEGRVKEAVEGLIEDSSLTPDEPEKLEVVVGHGRGISEAVESLDWKEGAVLMAGSSKLAQKGELFLSSTTSKILAKLPIPIVVVPREYHPGRYGSEAQPWTGQLRAIDPDRARKTGK</sequence>
<dbReference type="RefSeq" id="WP_129315626.1">
    <property type="nucleotide sequence ID" value="NZ_NOIQ01000009.1"/>
</dbReference>
<name>A0A7K1LKP0_9MICC</name>
<evidence type="ECO:0000313" key="5">
    <source>
        <dbReference type="Proteomes" id="UP000462152"/>
    </source>
</evidence>
<evidence type="ECO:0000256" key="2">
    <source>
        <dbReference type="SAM" id="MobiDB-lite"/>
    </source>
</evidence>
<dbReference type="EMBL" id="WOGT01000008">
    <property type="protein sequence ID" value="MUN55756.1"/>
    <property type="molecule type" value="Genomic_DNA"/>
</dbReference>
<feature type="domain" description="UspA" evidence="3">
    <location>
        <begin position="153"/>
        <end position="275"/>
    </location>
</feature>
<dbReference type="Gene3D" id="3.40.50.12370">
    <property type="match status" value="1"/>
</dbReference>
<dbReference type="PANTHER" id="PTHR46268">
    <property type="entry name" value="STRESS RESPONSE PROTEIN NHAX"/>
    <property type="match status" value="1"/>
</dbReference>
<feature type="region of interest" description="Disordered" evidence="2">
    <location>
        <begin position="283"/>
        <end position="307"/>
    </location>
</feature>
<dbReference type="OrthoDB" id="5242641at2"/>
<dbReference type="PANTHER" id="PTHR46268:SF6">
    <property type="entry name" value="UNIVERSAL STRESS PROTEIN UP12"/>
    <property type="match status" value="1"/>
</dbReference>
<reference evidence="4 5" key="1">
    <citation type="submission" date="2019-12" db="EMBL/GenBank/DDBJ databases">
        <authorList>
            <person name="Li J."/>
            <person name="Shi Y."/>
            <person name="Xu G."/>
            <person name="Xiao D."/>
            <person name="Ran X."/>
        </authorList>
    </citation>
    <scope>NUCLEOTIDE SEQUENCE [LARGE SCALE GENOMIC DNA]</scope>
    <source>
        <strain evidence="4 5">JCM 15915</strain>
    </source>
</reference>
<gene>
    <name evidence="4" type="ORF">GMA10_11130</name>
</gene>
<organism evidence="4 5">
    <name type="scientific">Rothia koreensis</name>
    <dbReference type="NCBI Taxonomy" id="592378"/>
    <lineage>
        <taxon>Bacteria</taxon>
        <taxon>Bacillati</taxon>
        <taxon>Actinomycetota</taxon>
        <taxon>Actinomycetes</taxon>
        <taxon>Micrococcales</taxon>
        <taxon>Micrococcaceae</taxon>
        <taxon>Rothia</taxon>
    </lineage>
</organism>